<gene>
    <name evidence="1" type="ORF">B0H64DRAFT_376445</name>
</gene>
<accession>A0AAE0HBV2</accession>
<dbReference type="Proteomes" id="UP001278766">
    <property type="component" value="Unassembled WGS sequence"/>
</dbReference>
<proteinExistence type="predicted"/>
<dbReference type="RefSeq" id="XP_062657061.1">
    <property type="nucleotide sequence ID" value="XM_062802478.1"/>
</dbReference>
<dbReference type="AlphaFoldDB" id="A0AAE0HBV2"/>
<organism evidence="1 2">
    <name type="scientific">Chaetomium fimeti</name>
    <dbReference type="NCBI Taxonomy" id="1854472"/>
    <lineage>
        <taxon>Eukaryota</taxon>
        <taxon>Fungi</taxon>
        <taxon>Dikarya</taxon>
        <taxon>Ascomycota</taxon>
        <taxon>Pezizomycotina</taxon>
        <taxon>Sordariomycetes</taxon>
        <taxon>Sordariomycetidae</taxon>
        <taxon>Sordariales</taxon>
        <taxon>Chaetomiaceae</taxon>
        <taxon>Chaetomium</taxon>
    </lineage>
</organism>
<reference evidence="1" key="1">
    <citation type="journal article" date="2023" name="Mol. Phylogenet. Evol.">
        <title>Genome-scale phylogeny and comparative genomics of the fungal order Sordariales.</title>
        <authorList>
            <person name="Hensen N."/>
            <person name="Bonometti L."/>
            <person name="Westerberg I."/>
            <person name="Brannstrom I.O."/>
            <person name="Guillou S."/>
            <person name="Cros-Aarteil S."/>
            <person name="Calhoun S."/>
            <person name="Haridas S."/>
            <person name="Kuo A."/>
            <person name="Mondo S."/>
            <person name="Pangilinan J."/>
            <person name="Riley R."/>
            <person name="LaButti K."/>
            <person name="Andreopoulos B."/>
            <person name="Lipzen A."/>
            <person name="Chen C."/>
            <person name="Yan M."/>
            <person name="Daum C."/>
            <person name="Ng V."/>
            <person name="Clum A."/>
            <person name="Steindorff A."/>
            <person name="Ohm R.A."/>
            <person name="Martin F."/>
            <person name="Silar P."/>
            <person name="Natvig D.O."/>
            <person name="Lalanne C."/>
            <person name="Gautier V."/>
            <person name="Ament-Velasquez S.L."/>
            <person name="Kruys A."/>
            <person name="Hutchinson M.I."/>
            <person name="Powell A.J."/>
            <person name="Barry K."/>
            <person name="Miller A.N."/>
            <person name="Grigoriev I.V."/>
            <person name="Debuchy R."/>
            <person name="Gladieux P."/>
            <person name="Hiltunen Thoren M."/>
            <person name="Johannesson H."/>
        </authorList>
    </citation>
    <scope>NUCLEOTIDE SEQUENCE</scope>
    <source>
        <strain evidence="1">CBS 168.71</strain>
    </source>
</reference>
<reference evidence="1" key="2">
    <citation type="submission" date="2023-06" db="EMBL/GenBank/DDBJ databases">
        <authorList>
            <consortium name="Lawrence Berkeley National Laboratory"/>
            <person name="Haridas S."/>
            <person name="Hensen N."/>
            <person name="Bonometti L."/>
            <person name="Westerberg I."/>
            <person name="Brannstrom I.O."/>
            <person name="Guillou S."/>
            <person name="Cros-Aarteil S."/>
            <person name="Calhoun S."/>
            <person name="Kuo A."/>
            <person name="Mondo S."/>
            <person name="Pangilinan J."/>
            <person name="Riley R."/>
            <person name="Labutti K."/>
            <person name="Andreopoulos B."/>
            <person name="Lipzen A."/>
            <person name="Chen C."/>
            <person name="Yanf M."/>
            <person name="Daum C."/>
            <person name="Ng V."/>
            <person name="Clum A."/>
            <person name="Steindorff A."/>
            <person name="Ohm R."/>
            <person name="Martin F."/>
            <person name="Silar P."/>
            <person name="Natvig D."/>
            <person name="Lalanne C."/>
            <person name="Gautier V."/>
            <person name="Ament-Velasquez S.L."/>
            <person name="Kruys A."/>
            <person name="Hutchinson M.I."/>
            <person name="Powell A.J."/>
            <person name="Barry K."/>
            <person name="Miller A.N."/>
            <person name="Grigoriev I.V."/>
            <person name="Debuchy R."/>
            <person name="Gladieux P."/>
            <person name="Thoren M.H."/>
            <person name="Johannesson H."/>
        </authorList>
    </citation>
    <scope>NUCLEOTIDE SEQUENCE</scope>
    <source>
        <strain evidence="1">CBS 168.71</strain>
    </source>
</reference>
<dbReference type="GeneID" id="87839426"/>
<evidence type="ECO:0000313" key="1">
    <source>
        <dbReference type="EMBL" id="KAK3293547.1"/>
    </source>
</evidence>
<evidence type="ECO:0000313" key="2">
    <source>
        <dbReference type="Proteomes" id="UP001278766"/>
    </source>
</evidence>
<dbReference type="EMBL" id="JAUEPN010000006">
    <property type="protein sequence ID" value="KAK3293547.1"/>
    <property type="molecule type" value="Genomic_DNA"/>
</dbReference>
<keyword evidence="2" id="KW-1185">Reference proteome</keyword>
<comment type="caution">
    <text evidence="1">The sequence shown here is derived from an EMBL/GenBank/DDBJ whole genome shotgun (WGS) entry which is preliminary data.</text>
</comment>
<protein>
    <submittedName>
        <fullName evidence="1">Uncharacterized protein</fullName>
    </submittedName>
</protein>
<name>A0AAE0HBV2_9PEZI</name>
<sequence length="207" mass="22886">MAVLDPMHEDKYSPVDSLVHQYPDRALFLGSFLPLPTGDALILAICASEIRPLYCRFSIRQQGTGGGVSPSRLIEPNDGWTETVTRRGTRRLYKAGVAVRNPSALLNGVGNTLDTMSQLVDAPGDFNIQPAGDIVPRAEDLRTQLRDGPHLKRMWAHRGLLRAQFHPRPARRGRRSDWSGRSERCDGRVGLATFSAPGLMGELTEMQ</sequence>